<proteinExistence type="predicted"/>
<keyword evidence="2" id="KW-1185">Reference proteome</keyword>
<comment type="caution">
    <text evidence="1">The sequence shown here is derived from an EMBL/GenBank/DDBJ whole genome shotgun (WGS) entry which is preliminary data.</text>
</comment>
<evidence type="ECO:0000313" key="1">
    <source>
        <dbReference type="EMBL" id="GAA4818940.1"/>
    </source>
</evidence>
<dbReference type="EMBL" id="BAABIG010000072">
    <property type="protein sequence ID" value="GAA4818940.1"/>
    <property type="molecule type" value="Genomic_DNA"/>
</dbReference>
<sequence>MPEGAGSRGPQGLPARCPAHDRRSLGGAISFGSYNAKRVRSVCLHNYSDFLLSETVECVTPP</sequence>
<protein>
    <submittedName>
        <fullName evidence="1">Uncharacterized protein</fullName>
    </submittedName>
</protein>
<accession>A0ABP9D0G6</accession>
<gene>
    <name evidence="1" type="ORF">GCM10023220_59810</name>
</gene>
<name>A0ABP9D0G6_9ACTN</name>
<reference evidence="2" key="1">
    <citation type="journal article" date="2019" name="Int. J. Syst. Evol. Microbiol.">
        <title>The Global Catalogue of Microorganisms (GCM) 10K type strain sequencing project: providing services to taxonomists for standard genome sequencing and annotation.</title>
        <authorList>
            <consortium name="The Broad Institute Genomics Platform"/>
            <consortium name="The Broad Institute Genome Sequencing Center for Infectious Disease"/>
            <person name="Wu L."/>
            <person name="Ma J."/>
        </authorList>
    </citation>
    <scope>NUCLEOTIDE SEQUENCE [LARGE SCALE GENOMIC DNA]</scope>
    <source>
        <strain evidence="2">JCM 18081</strain>
    </source>
</reference>
<dbReference type="Proteomes" id="UP001501265">
    <property type="component" value="Unassembled WGS sequence"/>
</dbReference>
<organism evidence="1 2">
    <name type="scientific">Streptomyces ziwulingensis</name>
    <dbReference type="NCBI Taxonomy" id="1045501"/>
    <lineage>
        <taxon>Bacteria</taxon>
        <taxon>Bacillati</taxon>
        <taxon>Actinomycetota</taxon>
        <taxon>Actinomycetes</taxon>
        <taxon>Kitasatosporales</taxon>
        <taxon>Streptomycetaceae</taxon>
        <taxon>Streptomyces</taxon>
    </lineage>
</organism>
<evidence type="ECO:0000313" key="2">
    <source>
        <dbReference type="Proteomes" id="UP001501265"/>
    </source>
</evidence>